<feature type="compositionally biased region" description="Pro residues" evidence="6">
    <location>
        <begin position="665"/>
        <end position="676"/>
    </location>
</feature>
<dbReference type="GO" id="GO:0006338">
    <property type="term" value="P:chromatin remodeling"/>
    <property type="evidence" value="ECO:0007669"/>
    <property type="project" value="InterPro"/>
</dbReference>
<feature type="region of interest" description="Disordered" evidence="6">
    <location>
        <begin position="943"/>
        <end position="978"/>
    </location>
</feature>
<feature type="compositionally biased region" description="Basic residues" evidence="6">
    <location>
        <begin position="943"/>
        <end position="952"/>
    </location>
</feature>
<feature type="compositionally biased region" description="Basic residues" evidence="6">
    <location>
        <begin position="1123"/>
        <end position="1134"/>
    </location>
</feature>
<keyword evidence="3" id="KW-0805">Transcription regulation</keyword>
<evidence type="ECO:0000256" key="3">
    <source>
        <dbReference type="ARBA" id="ARBA00023015"/>
    </source>
</evidence>
<dbReference type="STRING" id="1884261.A0A5C3QRX7"/>
<evidence type="ECO:0000256" key="6">
    <source>
        <dbReference type="SAM" id="MobiDB-lite"/>
    </source>
</evidence>
<feature type="compositionally biased region" description="Low complexity" evidence="6">
    <location>
        <begin position="135"/>
        <end position="150"/>
    </location>
</feature>
<feature type="region of interest" description="Disordered" evidence="6">
    <location>
        <begin position="1"/>
        <end position="20"/>
    </location>
</feature>
<feature type="compositionally biased region" description="Low complexity" evidence="6">
    <location>
        <begin position="158"/>
        <end position="191"/>
    </location>
</feature>
<protein>
    <recommendedName>
        <fullName evidence="9">SNF5-domain-containing protein</fullName>
    </recommendedName>
</protein>
<dbReference type="EMBL" id="ML178819">
    <property type="protein sequence ID" value="TFL04128.1"/>
    <property type="molecule type" value="Genomic_DNA"/>
</dbReference>
<proteinExistence type="inferred from homology"/>
<dbReference type="PANTHER" id="PTHR10019">
    <property type="entry name" value="SNF5"/>
    <property type="match status" value="1"/>
</dbReference>
<feature type="compositionally biased region" description="Low complexity" evidence="6">
    <location>
        <begin position="274"/>
        <end position="309"/>
    </location>
</feature>
<feature type="compositionally biased region" description="Polar residues" evidence="6">
    <location>
        <begin position="484"/>
        <end position="493"/>
    </location>
</feature>
<comment type="similarity">
    <text evidence="2">Belongs to the SNF5 family.</text>
</comment>
<keyword evidence="5" id="KW-0539">Nucleus</keyword>
<reference evidence="7 8" key="1">
    <citation type="journal article" date="2019" name="Nat. Ecol. Evol.">
        <title>Megaphylogeny resolves global patterns of mushroom evolution.</title>
        <authorList>
            <person name="Varga T."/>
            <person name="Krizsan K."/>
            <person name="Foldi C."/>
            <person name="Dima B."/>
            <person name="Sanchez-Garcia M."/>
            <person name="Sanchez-Ramirez S."/>
            <person name="Szollosi G.J."/>
            <person name="Szarkandi J.G."/>
            <person name="Papp V."/>
            <person name="Albert L."/>
            <person name="Andreopoulos W."/>
            <person name="Angelini C."/>
            <person name="Antonin V."/>
            <person name="Barry K.W."/>
            <person name="Bougher N.L."/>
            <person name="Buchanan P."/>
            <person name="Buyck B."/>
            <person name="Bense V."/>
            <person name="Catcheside P."/>
            <person name="Chovatia M."/>
            <person name="Cooper J."/>
            <person name="Damon W."/>
            <person name="Desjardin D."/>
            <person name="Finy P."/>
            <person name="Geml J."/>
            <person name="Haridas S."/>
            <person name="Hughes K."/>
            <person name="Justo A."/>
            <person name="Karasinski D."/>
            <person name="Kautmanova I."/>
            <person name="Kiss B."/>
            <person name="Kocsube S."/>
            <person name="Kotiranta H."/>
            <person name="LaButti K.M."/>
            <person name="Lechner B.E."/>
            <person name="Liimatainen K."/>
            <person name="Lipzen A."/>
            <person name="Lukacs Z."/>
            <person name="Mihaltcheva S."/>
            <person name="Morgado L.N."/>
            <person name="Niskanen T."/>
            <person name="Noordeloos M.E."/>
            <person name="Ohm R.A."/>
            <person name="Ortiz-Santana B."/>
            <person name="Ovrebo C."/>
            <person name="Racz N."/>
            <person name="Riley R."/>
            <person name="Savchenko A."/>
            <person name="Shiryaev A."/>
            <person name="Soop K."/>
            <person name="Spirin V."/>
            <person name="Szebenyi C."/>
            <person name="Tomsovsky M."/>
            <person name="Tulloss R.E."/>
            <person name="Uehling J."/>
            <person name="Grigoriev I.V."/>
            <person name="Vagvolgyi C."/>
            <person name="Papp T."/>
            <person name="Martin F.M."/>
            <person name="Miettinen O."/>
            <person name="Hibbett D.S."/>
            <person name="Nagy L.G."/>
        </authorList>
    </citation>
    <scope>NUCLEOTIDE SEQUENCE [LARGE SCALE GENOMIC DNA]</scope>
    <source>
        <strain evidence="7 8">CBS 309.79</strain>
    </source>
</reference>
<feature type="compositionally biased region" description="Pro residues" evidence="6">
    <location>
        <begin position="645"/>
        <end position="657"/>
    </location>
</feature>
<dbReference type="InterPro" id="IPR006939">
    <property type="entry name" value="SNF5"/>
</dbReference>
<dbReference type="GO" id="GO:0000228">
    <property type="term" value="C:nuclear chromosome"/>
    <property type="evidence" value="ECO:0007669"/>
    <property type="project" value="InterPro"/>
</dbReference>
<dbReference type="OrthoDB" id="515064at2759"/>
<feature type="region of interest" description="Disordered" evidence="6">
    <location>
        <begin position="645"/>
        <end position="706"/>
    </location>
</feature>
<gene>
    <name evidence="7" type="ORF">BDV98DRAFT_602582</name>
</gene>
<feature type="region of interest" description="Disordered" evidence="6">
    <location>
        <begin position="1109"/>
        <end position="1134"/>
    </location>
</feature>
<evidence type="ECO:0000256" key="4">
    <source>
        <dbReference type="ARBA" id="ARBA00023163"/>
    </source>
</evidence>
<feature type="region of interest" description="Disordered" evidence="6">
    <location>
        <begin position="1366"/>
        <end position="1479"/>
    </location>
</feature>
<dbReference type="Pfam" id="PF04855">
    <property type="entry name" value="SNF5"/>
    <property type="match status" value="1"/>
</dbReference>
<feature type="compositionally biased region" description="Polar residues" evidence="6">
    <location>
        <begin position="214"/>
        <end position="228"/>
    </location>
</feature>
<evidence type="ECO:0008006" key="9">
    <source>
        <dbReference type="Google" id="ProtNLM"/>
    </source>
</evidence>
<evidence type="ECO:0000256" key="2">
    <source>
        <dbReference type="ARBA" id="ARBA00010239"/>
    </source>
</evidence>
<name>A0A5C3QRX7_9AGAR</name>
<feature type="region of interest" description="Disordered" evidence="6">
    <location>
        <begin position="114"/>
        <end position="228"/>
    </location>
</feature>
<feature type="compositionally biased region" description="Basic and acidic residues" evidence="6">
    <location>
        <begin position="1109"/>
        <end position="1122"/>
    </location>
</feature>
<sequence length="1567" mass="167756">MNTNAYSQAHHPQFQPGSINPAMLNAFQNQQAQGQQQGQGHPTANANAANLAQMGSAPEKYPGYGQQQHHQQSAGVNPMHLMGGGGGQNGMNANAQSGFGSGGGMGMGGFTGQMMAQQQQQTQAQMMGMGGGGMQSQQPQQQLMNGMGMQDGSSGNTSMSANGLMGSSSSTSGMGHSSNSSSSGMNHPGMNAHSTSASGSNHPSHPNPNPTNPMQGQQQQKSAASNALAQARNQEFMAALSLVGMTREQFATLTHQERQIVGGKAMQALAGMRQQQQAQQQSHQQHQQQQQHHGGGNLPNQQHQGQGQNSTFDPRPSSAASSHPNISHQQHMMQQQAQAQQQQHPSRPGTALSGIMTGRSQSPMPNQHHQRPPSSMSNRASVPPPSSDFDGGMNMGGGGYPEKPPTPGPRSASSYGAGFPSTPSNGFGPGPGAQGFPGQGQQGQEMPPGSPYRGAKQLQQQQRRVGSVPPGTPSMGPPAPLLNRQMSTGSNASGGDPMGMNMGVGGMMGGGGGGQNGYPPSNSGARPGTPSRAPTRGPMDMPLASPDMSRMNPAALLGMGAGPLSNGLMGDSGGMKPQAGFQQAQAGFQQQPQGFQQQQGHPPRNAGSIPPQSPLKTTMDLAGPKMGMGMGMGVPPTVAPVPITPGGIPPAVHPGVPPSHSGVPPSHPGVPPPHPGISPSSHPGIPPSLLSTASRPALASQRLPPSFDSTTTLITLVSPSSLPTLSTSEIADITAWRETDKGYDALHGVMKERMKGELRDTVGRVMWWERGSREPLTARRETFDVRYQGASRKREKDVGGKGKRREGLRIPRRLAAKDANRPERLVPIRLEFDADHQKMRDTFVWNLNDPIVTPDHFAQSLIEDYALPSSYRALVVRQIDEQLADYKLHSLLYDGESLELNNPDEEAPREGGALEEKDAEWWAEWRRKLMSEYVLGRRKRRGGAFGKGRKRQRMDGDEEGDSVVGTTTAGETEGDEEERALRVDEFQVLEGAEDLRILIRLDIMVGQMKLDDQFEWDLDNASPSPEQFAETYVRDLGLAGEFKTAVAHCIREQVQTYQKSLYLVGHPSDGTAVQDDDLRLSFLPAVSYAARPMDQVQSFTPQLAHLSDGEIDRTEKERDKDMMRRKKRNTRGRRGVALPDREPIRTYRTPAIGFPELSAAALALAVASNAPTSRRAAAAAASLTIASMVATENGDSHYTSSKPMSVSQPAPAAAAAAKEKKVKGFFKPPEFSRSGVIRPRAEVKAPTASTAGEATRGLSDFEPSGSTSMGAPISSRVIVTAKRQKELEREAKEREFADTQHENMIDGIWHCSNCGCPENIAVGRRKGPLGDKSQCGTCGKFWHRHRRPRPVEYNSALSYHIQLQKDAENAKSHPRRKRAPMSSGLASDPPTPRVPKVEEDDILKGPPSPMSSTSSLEEAPLAHRMKGANSTETSSVAPPSRRGASPPPPPATTTTSEAPPPGPVQSASSESVTKESAVPDDWLSNAMDVLHGRFPHDRFELTLRRPVPPATEQEWRIKCMDCPGKLYKPGPGETMSNFEVHLKNRLHRQRVSDRTAGSVNGAAAPPS</sequence>
<feature type="compositionally biased region" description="Pro residues" evidence="6">
    <location>
        <begin position="470"/>
        <end position="480"/>
    </location>
</feature>
<feature type="compositionally biased region" description="Low complexity" evidence="6">
    <location>
        <begin position="328"/>
        <end position="344"/>
    </location>
</feature>
<feature type="region of interest" description="Disordered" evidence="6">
    <location>
        <begin position="56"/>
        <end position="75"/>
    </location>
</feature>
<keyword evidence="4" id="KW-0804">Transcription</keyword>
<dbReference type="Proteomes" id="UP000305067">
    <property type="component" value="Unassembled WGS sequence"/>
</dbReference>
<feature type="compositionally biased region" description="Low complexity" evidence="6">
    <location>
        <begin position="1434"/>
        <end position="1444"/>
    </location>
</feature>
<evidence type="ECO:0000313" key="8">
    <source>
        <dbReference type="Proteomes" id="UP000305067"/>
    </source>
</evidence>
<accession>A0A5C3QRX7</accession>
<feature type="compositionally biased region" description="Low complexity" evidence="6">
    <location>
        <begin position="114"/>
        <end position="127"/>
    </location>
</feature>
<feature type="compositionally biased region" description="Low complexity" evidence="6">
    <location>
        <begin position="577"/>
        <end position="600"/>
    </location>
</feature>
<feature type="region of interest" description="Disordered" evidence="6">
    <location>
        <begin position="267"/>
        <end position="545"/>
    </location>
</feature>
<evidence type="ECO:0000313" key="7">
    <source>
        <dbReference type="EMBL" id="TFL04128.1"/>
    </source>
</evidence>
<evidence type="ECO:0000256" key="5">
    <source>
        <dbReference type="ARBA" id="ARBA00023242"/>
    </source>
</evidence>
<keyword evidence="8" id="KW-1185">Reference proteome</keyword>
<feature type="region of interest" description="Disordered" evidence="6">
    <location>
        <begin position="1242"/>
        <end position="1271"/>
    </location>
</feature>
<feature type="compositionally biased region" description="Polar residues" evidence="6">
    <location>
        <begin position="358"/>
        <end position="380"/>
    </location>
</feature>
<feature type="compositionally biased region" description="Polar residues" evidence="6">
    <location>
        <begin position="318"/>
        <end position="327"/>
    </location>
</feature>
<organism evidence="7 8">
    <name type="scientific">Pterulicium gracile</name>
    <dbReference type="NCBI Taxonomy" id="1884261"/>
    <lineage>
        <taxon>Eukaryota</taxon>
        <taxon>Fungi</taxon>
        <taxon>Dikarya</taxon>
        <taxon>Basidiomycota</taxon>
        <taxon>Agaricomycotina</taxon>
        <taxon>Agaricomycetes</taxon>
        <taxon>Agaricomycetidae</taxon>
        <taxon>Agaricales</taxon>
        <taxon>Pleurotineae</taxon>
        <taxon>Pterulaceae</taxon>
        <taxon>Pterulicium</taxon>
    </lineage>
</organism>
<feature type="compositionally biased region" description="Gly residues" evidence="6">
    <location>
        <begin position="427"/>
        <end position="441"/>
    </location>
</feature>
<comment type="subcellular location">
    <subcellularLocation>
        <location evidence="1">Nucleus</location>
    </subcellularLocation>
</comment>
<evidence type="ECO:0000256" key="1">
    <source>
        <dbReference type="ARBA" id="ARBA00004123"/>
    </source>
</evidence>
<feature type="region of interest" description="Disordered" evidence="6">
    <location>
        <begin position="567"/>
        <end position="621"/>
    </location>
</feature>
<feature type="compositionally biased region" description="Gly residues" evidence="6">
    <location>
        <begin position="502"/>
        <end position="516"/>
    </location>
</feature>